<evidence type="ECO:0000256" key="1">
    <source>
        <dbReference type="ARBA" id="ARBA00001954"/>
    </source>
</evidence>
<feature type="domain" description="JmjC" evidence="4">
    <location>
        <begin position="79"/>
        <end position="227"/>
    </location>
</feature>
<dbReference type="PANTHER" id="PTHR13096:SF8">
    <property type="entry name" value="RIBOSOMAL OXYGENASE 1"/>
    <property type="match status" value="1"/>
</dbReference>
<dbReference type="SUPFAM" id="SSF51197">
    <property type="entry name" value="Clavaminate synthase-like"/>
    <property type="match status" value="1"/>
</dbReference>
<evidence type="ECO:0000313" key="6">
    <source>
        <dbReference type="Proteomes" id="UP000335538"/>
    </source>
</evidence>
<sequence>MRDHFIQQHFWQGTVPSSRLKSVFSWGHLNHALSCSRITNDRLRLSIEHDHVGPNKSVFRPVKDSFGRPTDAISFSALHSQLELGATAVLESINELLPDVRAMTEAVSERCYARVCANAYFSFGHTSGFGVHNDDHDVIVFQIEGRKRWHFWSGAETGSRATVGDRESPPSDPATEEIVLREGDVLYVPKGTWHDVIAIGEPSLHLTISVVRPSIKDYVEWLLAQNRFRTPYQDIRISRSDFENTANAAQALLMTAISAESVAEFVGVYYARFPAVSVRPSLPRLNSASQADAFNTVSFHLIDIEHDIAAGDPERSRIYALGAVHTVSSVGRRLLDLLSCRKAVRGHTLTDELRQHGVSSEQTMQALRDLLEQGLISKA</sequence>
<proteinExistence type="predicted"/>
<evidence type="ECO:0000313" key="5">
    <source>
        <dbReference type="EMBL" id="VVE78633.1"/>
    </source>
</evidence>
<dbReference type="GO" id="GO:0046872">
    <property type="term" value="F:metal ion binding"/>
    <property type="evidence" value="ECO:0007669"/>
    <property type="project" value="UniProtKB-KW"/>
</dbReference>
<dbReference type="EMBL" id="CABPSR010000003">
    <property type="protein sequence ID" value="VVE78633.1"/>
    <property type="molecule type" value="Genomic_DNA"/>
</dbReference>
<keyword evidence="3" id="KW-0408">Iron</keyword>
<accession>A0A5E5B258</accession>
<evidence type="ECO:0000259" key="4">
    <source>
        <dbReference type="PROSITE" id="PS51184"/>
    </source>
</evidence>
<name>A0A5E5B258_9BURK</name>
<dbReference type="PROSITE" id="PS51184">
    <property type="entry name" value="JMJC"/>
    <property type="match status" value="1"/>
</dbReference>
<dbReference type="SMART" id="SM00558">
    <property type="entry name" value="JmjC"/>
    <property type="match status" value="1"/>
</dbReference>
<reference evidence="5 6" key="1">
    <citation type="submission" date="2019-08" db="EMBL/GenBank/DDBJ databases">
        <authorList>
            <person name="Peeters C."/>
        </authorList>
    </citation>
    <scope>NUCLEOTIDE SEQUENCE [LARGE SCALE GENOMIC DNA]</scope>
    <source>
        <strain evidence="5 6">LMG 31121</strain>
    </source>
</reference>
<dbReference type="AlphaFoldDB" id="A0A5E5B258"/>
<dbReference type="Pfam" id="PF08007">
    <property type="entry name" value="JmjC_2"/>
    <property type="match status" value="1"/>
</dbReference>
<gene>
    <name evidence="5" type="ORF">PSP31121_01760</name>
</gene>
<dbReference type="InterPro" id="IPR003347">
    <property type="entry name" value="JmjC_dom"/>
</dbReference>
<evidence type="ECO:0000256" key="2">
    <source>
        <dbReference type="ARBA" id="ARBA00022723"/>
    </source>
</evidence>
<dbReference type="PANTHER" id="PTHR13096">
    <property type="entry name" value="MINA53 MYC INDUCED NUCLEAR ANTIGEN"/>
    <property type="match status" value="1"/>
</dbReference>
<organism evidence="5 6">
    <name type="scientific">Pandoraea sputorum</name>
    <dbReference type="NCBI Taxonomy" id="93222"/>
    <lineage>
        <taxon>Bacteria</taxon>
        <taxon>Pseudomonadati</taxon>
        <taxon>Pseudomonadota</taxon>
        <taxon>Betaproteobacteria</taxon>
        <taxon>Burkholderiales</taxon>
        <taxon>Burkholderiaceae</taxon>
        <taxon>Pandoraea</taxon>
    </lineage>
</organism>
<evidence type="ECO:0000256" key="3">
    <source>
        <dbReference type="ARBA" id="ARBA00023004"/>
    </source>
</evidence>
<comment type="cofactor">
    <cofactor evidence="1">
        <name>Fe(2+)</name>
        <dbReference type="ChEBI" id="CHEBI:29033"/>
    </cofactor>
</comment>
<dbReference type="Proteomes" id="UP000335538">
    <property type="component" value="Unassembled WGS sequence"/>
</dbReference>
<protein>
    <submittedName>
        <fullName evidence="5">Cupin</fullName>
    </submittedName>
</protein>
<dbReference type="Gene3D" id="2.60.120.650">
    <property type="entry name" value="Cupin"/>
    <property type="match status" value="1"/>
</dbReference>
<keyword evidence="2" id="KW-0479">Metal-binding</keyword>
<dbReference type="InterPro" id="IPR039994">
    <property type="entry name" value="NO66-like"/>
</dbReference>